<evidence type="ECO:0000256" key="1">
    <source>
        <dbReference type="SAM" id="MobiDB-lite"/>
    </source>
</evidence>
<keyword evidence="2" id="KW-1133">Transmembrane helix</keyword>
<dbReference type="AlphaFoldDB" id="A0A226D8N4"/>
<dbReference type="OrthoDB" id="2401965at2759"/>
<reference evidence="3 4" key="1">
    <citation type="submission" date="2015-12" db="EMBL/GenBank/DDBJ databases">
        <title>The genome of Folsomia candida.</title>
        <authorList>
            <person name="Faddeeva A."/>
            <person name="Derks M.F."/>
            <person name="Anvar Y."/>
            <person name="Smit S."/>
            <person name="Van Straalen N."/>
            <person name="Roelofs D."/>
        </authorList>
    </citation>
    <scope>NUCLEOTIDE SEQUENCE [LARGE SCALE GENOMIC DNA]</scope>
    <source>
        <strain evidence="3 4">VU population</strain>
        <tissue evidence="3">Whole body</tissue>
    </source>
</reference>
<feature type="region of interest" description="Disordered" evidence="1">
    <location>
        <begin position="798"/>
        <end position="817"/>
    </location>
</feature>
<keyword evidence="2" id="KW-0812">Transmembrane</keyword>
<evidence type="ECO:0000313" key="3">
    <source>
        <dbReference type="EMBL" id="OXA41912.1"/>
    </source>
</evidence>
<organism evidence="3 4">
    <name type="scientific">Folsomia candida</name>
    <name type="common">Springtail</name>
    <dbReference type="NCBI Taxonomy" id="158441"/>
    <lineage>
        <taxon>Eukaryota</taxon>
        <taxon>Metazoa</taxon>
        <taxon>Ecdysozoa</taxon>
        <taxon>Arthropoda</taxon>
        <taxon>Hexapoda</taxon>
        <taxon>Collembola</taxon>
        <taxon>Entomobryomorpha</taxon>
        <taxon>Isotomoidea</taxon>
        <taxon>Isotomidae</taxon>
        <taxon>Proisotominae</taxon>
        <taxon>Folsomia</taxon>
    </lineage>
</organism>
<evidence type="ECO:0000313" key="4">
    <source>
        <dbReference type="Proteomes" id="UP000198287"/>
    </source>
</evidence>
<proteinExistence type="predicted"/>
<keyword evidence="2" id="KW-0472">Membrane</keyword>
<dbReference type="EMBL" id="LNIX01000027">
    <property type="protein sequence ID" value="OXA41912.1"/>
    <property type="molecule type" value="Genomic_DNA"/>
</dbReference>
<gene>
    <name evidence="3" type="ORF">Fcan01_23144</name>
</gene>
<feature type="transmembrane region" description="Helical" evidence="2">
    <location>
        <begin position="371"/>
        <end position="398"/>
    </location>
</feature>
<keyword evidence="4" id="KW-1185">Reference proteome</keyword>
<name>A0A226D8N4_FOLCA</name>
<protein>
    <submittedName>
        <fullName evidence="3">Uncharacterized protein</fullName>
    </submittedName>
</protein>
<accession>A0A226D8N4</accession>
<comment type="caution">
    <text evidence="3">The sequence shown here is derived from an EMBL/GenBank/DDBJ whole genome shotgun (WGS) entry which is preliminary data.</text>
</comment>
<evidence type="ECO:0000256" key="2">
    <source>
        <dbReference type="SAM" id="Phobius"/>
    </source>
</evidence>
<dbReference type="Proteomes" id="UP000198287">
    <property type="component" value="Unassembled WGS sequence"/>
</dbReference>
<feature type="transmembrane region" description="Helical" evidence="2">
    <location>
        <begin position="452"/>
        <end position="473"/>
    </location>
</feature>
<sequence length="903" mass="105162">MSLLNSHLTNLPQYLNIFQSCVLHLINYQSIHIPPVQFPIILSRHEVIYPTTKKANEPGVFFLELTGSLPLTYKNNNVLNPSQFERETKRRPCKLKITEQQKKWNCLARFYIFPPMLWPQPDITEEDFTLVGDKYLTYPESLNCFPRLGYHILVPKPVDTRMIPHWNYNFNRLLEKNELLEIIVAKAKHDPPALTYCSRFYRTFFEIRTTISDKIHTLAEIKHFTKILNNQYFAVPIYVSIENKWTKHLQKSDREAVRKTQLFQISEKGVTGTDLLLDLVTGGLNRSETIYHNRLERHWDPNWMDEEIMAFYQRFTYDFAQANKIIFDRVRTLSPNIITHSPYGYSLVTETKRYTFTSCGKHTSRKNFLNFFLAFDIITWILILVANLSLGFFLRLIIGWGHYDKPVSHPPQTNRVRRQGECFEYLPLTFAGFELQLEQGTDSLSNPTLRKYWKTILLTFPHFLATIVLTNAFKGDNVINLIAPPADKPFTNFRDVYTNGFVFYSILTEYNYRGVQYGPEFYFIKDGLLWPTQTYVSEISPDQYDEIRSSIDYSLDNIRSYDTLEEIMQNNQGRQILFTQLQGWKISHVVHDTVRRRVQDMKQFGFLDKILWYQNQSEWLSRRGRMASLPHGQADKYDGEGMNHSDRRHVQGIIPFDTRRHKVQHTDNDALKLPILTFRKTSLTFSEKVRLCMYRTGNSKDAKTTVKFPKASSVWVILDKVTDTQCFGSCGFFSFSALQSKKCKKCKVQEMQGSARNIAPSNDAPSELWRRDGVVTRTRNTAETFLSIFENIETQKDDLSRPSGRLKPTARSDQGGHSFHKYHHLEGQDTETFNPITLETCGTDLVQSTLVHKTTSASFQNTVDHDVKIFSIYSAGTHARTLLKKKLPKKGRKHAVDTYSAKY</sequence>